<reference evidence="2 3" key="1">
    <citation type="submission" date="2014-11" db="EMBL/GenBank/DDBJ databases">
        <title>Symbiosis island explosion on the genome of extra-slow-growing strains of soybean bradyrhizobia with massive insertion sequences.</title>
        <authorList>
            <person name="Iida T."/>
            <person name="Minamisawa K."/>
        </authorList>
    </citation>
    <scope>NUCLEOTIDE SEQUENCE [LARGE SCALE GENOMIC DNA]</scope>
    <source>
        <strain evidence="2 3">NK6</strain>
    </source>
</reference>
<evidence type="ECO:0000256" key="1">
    <source>
        <dbReference type="SAM" id="MobiDB-lite"/>
    </source>
</evidence>
<accession>A0A0E4BJP1</accession>
<feature type="region of interest" description="Disordered" evidence="1">
    <location>
        <begin position="1"/>
        <end position="21"/>
    </location>
</feature>
<proteinExistence type="predicted"/>
<dbReference type="EMBL" id="AP014685">
    <property type="protein sequence ID" value="BAR53207.1"/>
    <property type="molecule type" value="Genomic_DNA"/>
</dbReference>
<evidence type="ECO:0000313" key="2">
    <source>
        <dbReference type="EMBL" id="BAR53207.1"/>
    </source>
</evidence>
<sequence length="77" mass="8643">MGRKAYAQCRDDGGPGRSKHSYLLEKTPEYRRVRPPIEGRGMAIFTPLPAPAAYRPGVRNGNLPGATDWHDTRHLAW</sequence>
<organism evidence="2 3">
    <name type="scientific">Bradyrhizobium diazoefficiens</name>
    <dbReference type="NCBI Taxonomy" id="1355477"/>
    <lineage>
        <taxon>Bacteria</taxon>
        <taxon>Pseudomonadati</taxon>
        <taxon>Pseudomonadota</taxon>
        <taxon>Alphaproteobacteria</taxon>
        <taxon>Hyphomicrobiales</taxon>
        <taxon>Nitrobacteraceae</taxon>
        <taxon>Bradyrhizobium</taxon>
    </lineage>
</organism>
<evidence type="ECO:0000313" key="3">
    <source>
        <dbReference type="Proteomes" id="UP000063308"/>
    </source>
</evidence>
<dbReference type="AlphaFoldDB" id="A0A0E4BJP1"/>
<dbReference type="Proteomes" id="UP000063308">
    <property type="component" value="Chromosome"/>
</dbReference>
<name>A0A0E4BJP1_9BRAD</name>
<gene>
    <name evidence="2" type="ORF">NK6_15</name>
</gene>
<protein>
    <submittedName>
        <fullName evidence="2">Uncharacterized protein</fullName>
    </submittedName>
</protein>